<dbReference type="NCBIfam" id="TIGR00557">
    <property type="entry name" value="pdxA"/>
    <property type="match status" value="1"/>
</dbReference>
<dbReference type="GO" id="GO:0016491">
    <property type="term" value="F:oxidoreductase activity"/>
    <property type="evidence" value="ECO:0007669"/>
    <property type="project" value="UniProtKB-KW"/>
</dbReference>
<evidence type="ECO:0000256" key="1">
    <source>
        <dbReference type="ARBA" id="ARBA00022723"/>
    </source>
</evidence>
<reference evidence="4" key="2">
    <citation type="submission" date="2020-09" db="EMBL/GenBank/DDBJ databases">
        <authorList>
            <person name="Sun Q."/>
            <person name="Zhou Y."/>
        </authorList>
    </citation>
    <scope>NUCLEOTIDE SEQUENCE</scope>
    <source>
        <strain evidence="4">CGMCC 1.15958</strain>
    </source>
</reference>
<reference evidence="4" key="1">
    <citation type="journal article" date="2014" name="Int. J. Syst. Evol. Microbiol.">
        <title>Complete genome sequence of Corynebacterium casei LMG S-19264T (=DSM 44701T), isolated from a smear-ripened cheese.</title>
        <authorList>
            <consortium name="US DOE Joint Genome Institute (JGI-PGF)"/>
            <person name="Walter F."/>
            <person name="Albersmeier A."/>
            <person name="Kalinowski J."/>
            <person name="Ruckert C."/>
        </authorList>
    </citation>
    <scope>NUCLEOTIDE SEQUENCE</scope>
    <source>
        <strain evidence="4">CGMCC 1.15958</strain>
    </source>
</reference>
<dbReference type="Pfam" id="PF04166">
    <property type="entry name" value="PdxA"/>
    <property type="match status" value="1"/>
</dbReference>
<protein>
    <submittedName>
        <fullName evidence="4">4-hydroxythreonine-4-phosphate dehydrogenase</fullName>
    </submittedName>
</protein>
<accession>A0A916YQZ1</accession>
<sequence length="359" mass="39572">MSEIQKPIIGISIGDFNGIGPEVIIKAVGGNRLNKICTPVIYGSGKVINRYRQLMDVKDWQFFTIHKVEQINHKQVNVINCMSDQSLEVQPGLVTQDAGKLAFESLKRAVEDLKAGKIDALVTAPINKHNIQSDDFKFPGHTEFLADAFGVKNKELMFMVSEDLKIGVATAHVPLEQVKKNISKELIITKLDQIKSSLIRDFGKQKPKIAVLGLNPHAGENGLLGNEEKEIIEPAIIEYKKKGNLVFGPFPADGFFGTAAWKNYDAVLAMYHDQGLMPFKMVAFENGVNFTAGLPKVRTSPDHGTAYDIAGKNIADESSMLNAIYMAIDIAKNRQELADLEAGSMKKKTIVLKEASMED</sequence>
<dbReference type="AlphaFoldDB" id="A0A916YQZ1"/>
<dbReference type="PANTHER" id="PTHR30004:SF6">
    <property type="entry name" value="D-THREONATE 4-PHOSPHATE DEHYDROGENASE"/>
    <property type="match status" value="1"/>
</dbReference>
<dbReference type="GO" id="GO:0051287">
    <property type="term" value="F:NAD binding"/>
    <property type="evidence" value="ECO:0007669"/>
    <property type="project" value="InterPro"/>
</dbReference>
<evidence type="ECO:0000313" key="5">
    <source>
        <dbReference type="Proteomes" id="UP000609064"/>
    </source>
</evidence>
<name>A0A916YQZ1_9BACT</name>
<dbReference type="InterPro" id="IPR005255">
    <property type="entry name" value="PdxA_fam"/>
</dbReference>
<evidence type="ECO:0000313" key="4">
    <source>
        <dbReference type="EMBL" id="GGD56566.1"/>
    </source>
</evidence>
<keyword evidence="5" id="KW-1185">Reference proteome</keyword>
<evidence type="ECO:0000256" key="2">
    <source>
        <dbReference type="ARBA" id="ARBA00023002"/>
    </source>
</evidence>
<dbReference type="GO" id="GO:0046872">
    <property type="term" value="F:metal ion binding"/>
    <property type="evidence" value="ECO:0007669"/>
    <property type="project" value="UniProtKB-KW"/>
</dbReference>
<keyword evidence="2" id="KW-0560">Oxidoreductase</keyword>
<evidence type="ECO:0000256" key="3">
    <source>
        <dbReference type="ARBA" id="ARBA00023027"/>
    </source>
</evidence>
<gene>
    <name evidence="4" type="primary">pdxA</name>
    <name evidence="4" type="ORF">GCM10011514_20800</name>
</gene>
<comment type="caution">
    <text evidence="4">The sequence shown here is derived from an EMBL/GenBank/DDBJ whole genome shotgun (WGS) entry which is preliminary data.</text>
</comment>
<dbReference type="RefSeq" id="WP_188766016.1">
    <property type="nucleotide sequence ID" value="NZ_BMKK01000004.1"/>
</dbReference>
<dbReference type="Gene3D" id="3.40.718.10">
    <property type="entry name" value="Isopropylmalate Dehydrogenase"/>
    <property type="match status" value="1"/>
</dbReference>
<dbReference type="EMBL" id="BMKK01000004">
    <property type="protein sequence ID" value="GGD56566.1"/>
    <property type="molecule type" value="Genomic_DNA"/>
</dbReference>
<dbReference type="Proteomes" id="UP000609064">
    <property type="component" value="Unassembled WGS sequence"/>
</dbReference>
<keyword evidence="1" id="KW-0479">Metal-binding</keyword>
<proteinExistence type="predicted"/>
<organism evidence="4 5">
    <name type="scientific">Emticicia aquatilis</name>
    <dbReference type="NCBI Taxonomy" id="1537369"/>
    <lineage>
        <taxon>Bacteria</taxon>
        <taxon>Pseudomonadati</taxon>
        <taxon>Bacteroidota</taxon>
        <taxon>Cytophagia</taxon>
        <taxon>Cytophagales</taxon>
        <taxon>Leadbetterellaceae</taxon>
        <taxon>Emticicia</taxon>
    </lineage>
</organism>
<keyword evidence="3" id="KW-0520">NAD</keyword>
<dbReference type="SUPFAM" id="SSF53659">
    <property type="entry name" value="Isocitrate/Isopropylmalate dehydrogenase-like"/>
    <property type="match status" value="1"/>
</dbReference>
<dbReference type="PANTHER" id="PTHR30004">
    <property type="entry name" value="4-HYDROXYTHREONINE-4-PHOSPHATE DEHYDROGENASE"/>
    <property type="match status" value="1"/>
</dbReference>